<keyword evidence="7" id="KW-1185">Reference proteome</keyword>
<dbReference type="Gene3D" id="3.20.20.370">
    <property type="entry name" value="Glycoside hydrolase/deacetylase"/>
    <property type="match status" value="1"/>
</dbReference>
<dbReference type="Proteomes" id="UP000199662">
    <property type="component" value="Unassembled WGS sequence"/>
</dbReference>
<protein>
    <submittedName>
        <fullName evidence="6">Predicted glycoside hydrolase or deacetylase ChbG, UPF0249 family</fullName>
    </submittedName>
</protein>
<dbReference type="STRING" id="84035.SAMN05660742_102111"/>
<dbReference type="PANTHER" id="PTHR31609">
    <property type="entry name" value="YDJC DEACETYLASE FAMILY MEMBER"/>
    <property type="match status" value="1"/>
</dbReference>
<dbReference type="GO" id="GO:0019213">
    <property type="term" value="F:deacetylase activity"/>
    <property type="evidence" value="ECO:0007669"/>
    <property type="project" value="TreeGrafter"/>
</dbReference>
<dbReference type="InterPro" id="IPR011330">
    <property type="entry name" value="Glyco_hydro/deAcase_b/a-brl"/>
</dbReference>
<gene>
    <name evidence="6" type="ORF">SAMN05660742_102111</name>
</gene>
<comment type="cofactor">
    <cofactor evidence="1">
        <name>Mg(2+)</name>
        <dbReference type="ChEBI" id="CHEBI:18420"/>
    </cofactor>
</comment>
<proteinExistence type="predicted"/>
<dbReference type="SUPFAM" id="SSF88713">
    <property type="entry name" value="Glycoside hydrolase/deacetylase"/>
    <property type="match status" value="1"/>
</dbReference>
<name>A0A1H6V1I4_9FIRM</name>
<dbReference type="GO" id="GO:0046872">
    <property type="term" value="F:metal ion binding"/>
    <property type="evidence" value="ECO:0007669"/>
    <property type="project" value="UniProtKB-KW"/>
</dbReference>
<dbReference type="Pfam" id="PF04794">
    <property type="entry name" value="YdjC"/>
    <property type="match status" value="1"/>
</dbReference>
<evidence type="ECO:0000256" key="3">
    <source>
        <dbReference type="ARBA" id="ARBA00022801"/>
    </source>
</evidence>
<evidence type="ECO:0000313" key="7">
    <source>
        <dbReference type="Proteomes" id="UP000199662"/>
    </source>
</evidence>
<evidence type="ECO:0000256" key="4">
    <source>
        <dbReference type="ARBA" id="ARBA00022842"/>
    </source>
</evidence>
<dbReference type="GO" id="GO:0016787">
    <property type="term" value="F:hydrolase activity"/>
    <property type="evidence" value="ECO:0007669"/>
    <property type="project" value="UniProtKB-KW"/>
</dbReference>
<dbReference type="AlphaFoldDB" id="A0A1H6V1I4"/>
<evidence type="ECO:0000313" key="6">
    <source>
        <dbReference type="EMBL" id="SEI96834.1"/>
    </source>
</evidence>
<evidence type="ECO:0000256" key="5">
    <source>
        <dbReference type="ARBA" id="ARBA00023277"/>
    </source>
</evidence>
<keyword evidence="3 6" id="KW-0378">Hydrolase</keyword>
<keyword evidence="4" id="KW-0460">Magnesium</keyword>
<keyword evidence="2" id="KW-0479">Metal-binding</keyword>
<accession>A0A1H6V1I4</accession>
<dbReference type="PANTHER" id="PTHR31609:SF1">
    <property type="entry name" value="CARBOHYDRATE DEACETYLASE"/>
    <property type="match status" value="1"/>
</dbReference>
<dbReference type="InterPro" id="IPR006879">
    <property type="entry name" value="YdjC-like"/>
</dbReference>
<evidence type="ECO:0000256" key="2">
    <source>
        <dbReference type="ARBA" id="ARBA00022723"/>
    </source>
</evidence>
<keyword evidence="5" id="KW-0119">Carbohydrate metabolism</keyword>
<evidence type="ECO:0000256" key="1">
    <source>
        <dbReference type="ARBA" id="ARBA00001946"/>
    </source>
</evidence>
<dbReference type="GO" id="GO:0005975">
    <property type="term" value="P:carbohydrate metabolic process"/>
    <property type="evidence" value="ECO:0007669"/>
    <property type="project" value="InterPro"/>
</dbReference>
<reference evidence="6 7" key="1">
    <citation type="submission" date="2016-10" db="EMBL/GenBank/DDBJ databases">
        <authorList>
            <person name="de Groot N.N."/>
        </authorList>
    </citation>
    <scope>NUCLEOTIDE SEQUENCE [LARGE SCALE GENOMIC DNA]</scope>
    <source>
        <strain evidence="6 7">DSM 2179</strain>
    </source>
</reference>
<sequence>MNDIAYQIAGIVKLNEVILKFMEYKQRLLIRADDLGYSEGTNYGIAKTVNQGIVRSVGLMTNMSAAEHGLNLFDLEAICLGLHTNICAGRPLCDPVLIPSLVDAGGMFKSSQEYHQSNIDFVVINEAVLEIEAQLQRFIVMVGRLPDYIEGHAVKSCNFFQALKLVAVKFQLKYIPLSLSEKPILVGEKKIYVHMNSMRIDYNPWKTLEMIVEHPHFDGCESMICHPGYLDEDILKYSSLTFPRPLEVSMLCDPKICKFIEAHRVELITYNDI</sequence>
<dbReference type="EMBL" id="FNZK01000002">
    <property type="protein sequence ID" value="SEI96834.1"/>
    <property type="molecule type" value="Genomic_DNA"/>
</dbReference>
<organism evidence="6 7">
    <name type="scientific">Propionispira arboris</name>
    <dbReference type="NCBI Taxonomy" id="84035"/>
    <lineage>
        <taxon>Bacteria</taxon>
        <taxon>Bacillati</taxon>
        <taxon>Bacillota</taxon>
        <taxon>Negativicutes</taxon>
        <taxon>Selenomonadales</taxon>
        <taxon>Selenomonadaceae</taxon>
        <taxon>Propionispira</taxon>
    </lineage>
</organism>
<dbReference type="CDD" id="cd10805">
    <property type="entry name" value="YdjC_like_1"/>
    <property type="match status" value="1"/>
</dbReference>